<dbReference type="PANTHER" id="PTHR10668:SF103">
    <property type="entry name" value="PYRIDINE NUCLEOTIDE-DISULFIDE OXIDOREDUCTASE DOMAIN-CONTAINING PROTEIN 2"/>
    <property type="match status" value="1"/>
</dbReference>
<gene>
    <name evidence="5" type="ORF">JYP50_17080</name>
</gene>
<reference evidence="5" key="1">
    <citation type="submission" date="2021-02" db="EMBL/GenBank/DDBJ databases">
        <title>PHA producing bacteria isolated from coastal sediment in Guangdong, Shenzhen.</title>
        <authorList>
            <person name="Zheng W."/>
            <person name="Yu S."/>
            <person name="Huang Y."/>
        </authorList>
    </citation>
    <scope>NUCLEOTIDE SEQUENCE</scope>
    <source>
        <strain evidence="5">TN14-10</strain>
    </source>
</reference>
<name>A0A939DHF3_9GAMM</name>
<proteinExistence type="predicted"/>
<comment type="function">
    <text evidence="1">Probable oxidoreductase that may play a role as regulator of mitochondrial function.</text>
</comment>
<dbReference type="InterPro" id="IPR036188">
    <property type="entry name" value="FAD/NAD-bd_sf"/>
</dbReference>
<comment type="subunit">
    <text evidence="2">Interacts with COX5B; this interaction may contribute to localize PYROXD2 to the inner face of the inner mitochondrial membrane.</text>
</comment>
<dbReference type="InterPro" id="IPR002937">
    <property type="entry name" value="Amino_oxidase"/>
</dbReference>
<evidence type="ECO:0000313" key="5">
    <source>
        <dbReference type="EMBL" id="MBN7798323.1"/>
    </source>
</evidence>
<evidence type="ECO:0000256" key="1">
    <source>
        <dbReference type="ARBA" id="ARBA00037217"/>
    </source>
</evidence>
<protein>
    <recommendedName>
        <fullName evidence="3">Pyridine nucleotide-disulfide oxidoreductase domain-containing protein 2</fullName>
    </recommendedName>
</protein>
<dbReference type="SUPFAM" id="SSF51905">
    <property type="entry name" value="FAD/NAD(P)-binding domain"/>
    <property type="match status" value="1"/>
</dbReference>
<accession>A0A939DHF3</accession>
<dbReference type="Proteomes" id="UP000664303">
    <property type="component" value="Unassembled WGS sequence"/>
</dbReference>
<dbReference type="RefSeq" id="WP_206561773.1">
    <property type="nucleotide sequence ID" value="NZ_JAFKCZ010000014.1"/>
</dbReference>
<evidence type="ECO:0000256" key="3">
    <source>
        <dbReference type="ARBA" id="ARBA00040298"/>
    </source>
</evidence>
<evidence type="ECO:0000259" key="4">
    <source>
        <dbReference type="Pfam" id="PF01593"/>
    </source>
</evidence>
<dbReference type="PANTHER" id="PTHR10668">
    <property type="entry name" value="PHYTOENE DEHYDROGENASE"/>
    <property type="match status" value="1"/>
</dbReference>
<feature type="domain" description="Amine oxidase" evidence="4">
    <location>
        <begin position="14"/>
        <end position="521"/>
    </location>
</feature>
<keyword evidence="6" id="KW-1185">Reference proteome</keyword>
<dbReference type="Gene3D" id="3.50.50.60">
    <property type="entry name" value="FAD/NAD(P)-binding domain"/>
    <property type="match status" value="2"/>
</dbReference>
<dbReference type="GO" id="GO:0016491">
    <property type="term" value="F:oxidoreductase activity"/>
    <property type="evidence" value="ECO:0007669"/>
    <property type="project" value="InterPro"/>
</dbReference>
<evidence type="ECO:0000313" key="6">
    <source>
        <dbReference type="Proteomes" id="UP000664303"/>
    </source>
</evidence>
<dbReference type="EMBL" id="JAFKCZ010000014">
    <property type="protein sequence ID" value="MBN7798323.1"/>
    <property type="molecule type" value="Genomic_DNA"/>
</dbReference>
<comment type="caution">
    <text evidence="5">The sequence shown here is derived from an EMBL/GenBank/DDBJ whole genome shotgun (WGS) entry which is preliminary data.</text>
</comment>
<dbReference type="AlphaFoldDB" id="A0A939DHF3"/>
<dbReference type="Pfam" id="PF01593">
    <property type="entry name" value="Amino_oxidase"/>
    <property type="match status" value="1"/>
</dbReference>
<evidence type="ECO:0000256" key="2">
    <source>
        <dbReference type="ARBA" id="ARBA00038825"/>
    </source>
</evidence>
<sequence length="528" mass="57441">MSTDIIVIGGGHNGLVCAAYLAGAGKRVRVLERRHVVGGAAVTEEFHPGFRNSVAAYTVSLLNPKIIRDLDLHTHGLEIIERRVNNVWPNEHGDFLCFPRGEDALRAEIARFSERDARALARFQRDVGMAAGLIRDFLLQTPPNAGGGLRDLLRMAGFANRLRKLSLEDQRIVMDVFSKSVADFLELYFENDHVKGAFAFDGLVGNYADTRTPGTAYVLLHHAFGEVNGKPGVWGHAVGGMGAITQAMAAAARARGVHIRTAAPVARVLVEGGRACGVVLEDGEEIRAAAVVANVNPALLYNQLVDPQHLSEDFARRMRSYRNGSGTLRMNVALETLPRFTCLERQARAGADHLTGGIVIGPTLDYLDRCYRDARERGYSREPLIEMLIPSTLDDSLAPPGKHVASLFCQQFDPDLDWERHREAAADAVIDQVERFAPGFRASILGRQVLSPLDLERTFGLTRGDIMHGQLSLDQMFSARPVLGHGDYRAPIAGLYMCGAGTHPGGGVTGAPGHNAAREILRDGVQGR</sequence>
<organism evidence="5 6">
    <name type="scientific">Parahaliea mediterranea</name>
    <dbReference type="NCBI Taxonomy" id="651086"/>
    <lineage>
        <taxon>Bacteria</taxon>
        <taxon>Pseudomonadati</taxon>
        <taxon>Pseudomonadota</taxon>
        <taxon>Gammaproteobacteria</taxon>
        <taxon>Cellvibrionales</taxon>
        <taxon>Halieaceae</taxon>
        <taxon>Parahaliea</taxon>
    </lineage>
</organism>